<sequence length="449" mass="49673">MERGATESRKNARPCGGQRTLPGVAVMSGLNTPHLHGADIVSRLRELMSRNRLKANTASISDETRRALDNEYQKLECELELHTLHTASGGGNNDGIERYNCIADSAVSQRNQQSQMVFNCAIESITGKHPKDLHFSGDTARYSSEVEPVPRQSAALASGWQANFLAEITPVPVTDISGQVVLVDASGPLARTSPPHERRSPLQAHSLVSRGYRCEQVNFDFALNYDNADAHASANGLEGSARAAFERRKWLDLIQIGFNGTHYAAESDPKTYPGRDDCGVGWLQKFRNEAAGRVISGLSVSSPKSNTRGTHHTIDALVLDAWQSMIDEQWQEGIVAVCSHNMLVRKQWPLINRLDPSQMNQEILLNEEIIKNPVLGNLPAVTVPFFPDNAVLITPLANLCLYWQRGSVRGLVKNEPQYNRLAFYESCNLDWVVGQYEAGCLLDGIDWKE</sequence>
<dbReference type="HOGENOM" id="CLU_049296_1_0_6"/>
<reference evidence="1 2" key="1">
    <citation type="submission" date="2010-01" db="EMBL/GenBank/DDBJ databases">
        <title>The Genome Sequence of Escherichia coli M605.</title>
        <authorList>
            <consortium name="The Broad Institute Genome Sequencing Platform"/>
            <consortium name="The Broad Institute Genome Sequencing Center for Infectious Disease"/>
            <person name="Feldgarden M."/>
            <person name="Gordon D.M."/>
            <person name="Johnson J.R."/>
            <person name="Johnston B.D."/>
            <person name="Young S."/>
            <person name="Zeng Q."/>
            <person name="Koehrsen M."/>
            <person name="Alvarado L."/>
            <person name="Berlin A.M."/>
            <person name="Borenstein D."/>
            <person name="Chapman S.B."/>
            <person name="Chen Z."/>
            <person name="Engels R."/>
            <person name="Freedman E."/>
            <person name="Gellesch M."/>
            <person name="Goldberg J."/>
            <person name="Griggs A."/>
            <person name="Gujja S."/>
            <person name="Heilman E.R."/>
            <person name="Heiman D.I."/>
            <person name="Hepburn T.A."/>
            <person name="Howarth C."/>
            <person name="Jen D."/>
            <person name="Larson L."/>
            <person name="Lewis B."/>
            <person name="Mehta T."/>
            <person name="Park D."/>
            <person name="Pearson M."/>
            <person name="Richards J."/>
            <person name="Roberts A."/>
            <person name="Saif S."/>
            <person name="Shea T.D."/>
            <person name="Shenoy N."/>
            <person name="Sisk P."/>
            <person name="Stolte C."/>
            <person name="Sykes S.N."/>
            <person name="Walk T."/>
            <person name="White J."/>
            <person name="Yandava C."/>
            <person name="Haas B."/>
            <person name="Henn M.R."/>
            <person name="Nusbaum C."/>
            <person name="Birren B."/>
        </authorList>
    </citation>
    <scope>NUCLEOTIDE SEQUENCE [LARGE SCALE GENOMIC DNA]</scope>
    <source>
        <strain evidence="1 2">M605</strain>
    </source>
</reference>
<dbReference type="InterPro" id="IPR006441">
    <property type="entry name" value="Phage_P2_GpN"/>
</dbReference>
<gene>
    <name evidence="1" type="ORF">ECIG_03556</name>
</gene>
<organism evidence="1 2">
    <name type="scientific">Escherichia coli M605</name>
    <dbReference type="NCBI Taxonomy" id="656417"/>
    <lineage>
        <taxon>Bacteria</taxon>
        <taxon>Pseudomonadati</taxon>
        <taxon>Pseudomonadota</taxon>
        <taxon>Gammaproteobacteria</taxon>
        <taxon>Enterobacterales</taxon>
        <taxon>Enterobacteriaceae</taxon>
        <taxon>Escherichia</taxon>
    </lineage>
</organism>
<dbReference type="EMBL" id="GL883893">
    <property type="protein sequence ID" value="EGI18131.1"/>
    <property type="molecule type" value="Genomic_DNA"/>
</dbReference>
<dbReference type="Proteomes" id="UP000004710">
    <property type="component" value="Unassembled WGS sequence"/>
</dbReference>
<protein>
    <submittedName>
        <fullName evidence="1">Major phage capsid protein N</fullName>
    </submittedName>
</protein>
<name>F4STU1_ECOLX</name>
<accession>F4STU1</accession>
<evidence type="ECO:0000313" key="2">
    <source>
        <dbReference type="Proteomes" id="UP000004710"/>
    </source>
</evidence>
<evidence type="ECO:0000313" key="1">
    <source>
        <dbReference type="EMBL" id="EGI18131.1"/>
    </source>
</evidence>
<proteinExistence type="predicted"/>
<dbReference type="Pfam" id="PF05125">
    <property type="entry name" value="Phage_cap_P2"/>
    <property type="match status" value="1"/>
</dbReference>
<dbReference type="AlphaFoldDB" id="F4STU1"/>